<dbReference type="EMBL" id="JADYXP020000019">
    <property type="protein sequence ID" value="KAL0104871.1"/>
    <property type="molecule type" value="Genomic_DNA"/>
</dbReference>
<comment type="caution">
    <text evidence="1">The sequence shown here is derived from an EMBL/GenBank/DDBJ whole genome shotgun (WGS) entry which is preliminary data.</text>
</comment>
<evidence type="ECO:0000313" key="1">
    <source>
        <dbReference type="EMBL" id="KAL0104871.1"/>
    </source>
</evidence>
<keyword evidence="2" id="KW-1185">Reference proteome</keyword>
<proteinExistence type="predicted"/>
<dbReference type="Proteomes" id="UP001430953">
    <property type="component" value="Unassembled WGS sequence"/>
</dbReference>
<protein>
    <submittedName>
        <fullName evidence="1">Uncharacterized protein</fullName>
    </submittedName>
</protein>
<name>A0AAW2EMC2_9HYME</name>
<dbReference type="AlphaFoldDB" id="A0AAW2EMC2"/>
<gene>
    <name evidence="1" type="ORF">PUN28_016487</name>
</gene>
<sequence>MRDVTKDVSRFEFYLEKKVADLNLSPCARTYISLPTSNAVIDISLTVDDENNVRIQFKQYGLKKKKKIILYVNILHHWITQFVTIVVSSETLNNVIHGGKKNSDALPGLLLSKSSFVPRFEVREQDAKTCIRDPRCLRFHAESRLRRHLTPSLHRYHSSSLSPASPLDLFFSSKIRDAGNSWKEYASTYTRVLLFNEIRLFSDATPRITSDRKYYRKDLSIRSIAGIYVWLNNVSPREIISRSETTDGIAARDRAVTNDSVFRHSGRYSGSDEKELWYYRYVSPLGSREWTGSVRMPVFTPSPWGFPWT</sequence>
<evidence type="ECO:0000313" key="2">
    <source>
        <dbReference type="Proteomes" id="UP001430953"/>
    </source>
</evidence>
<organism evidence="1 2">
    <name type="scientific">Cardiocondyla obscurior</name>
    <dbReference type="NCBI Taxonomy" id="286306"/>
    <lineage>
        <taxon>Eukaryota</taxon>
        <taxon>Metazoa</taxon>
        <taxon>Ecdysozoa</taxon>
        <taxon>Arthropoda</taxon>
        <taxon>Hexapoda</taxon>
        <taxon>Insecta</taxon>
        <taxon>Pterygota</taxon>
        <taxon>Neoptera</taxon>
        <taxon>Endopterygota</taxon>
        <taxon>Hymenoptera</taxon>
        <taxon>Apocrita</taxon>
        <taxon>Aculeata</taxon>
        <taxon>Formicoidea</taxon>
        <taxon>Formicidae</taxon>
        <taxon>Myrmicinae</taxon>
        <taxon>Cardiocondyla</taxon>
    </lineage>
</organism>
<reference evidence="1 2" key="1">
    <citation type="submission" date="2023-03" db="EMBL/GenBank/DDBJ databases">
        <title>High recombination rates correlate with genetic variation in Cardiocondyla obscurior ants.</title>
        <authorList>
            <person name="Errbii M."/>
        </authorList>
    </citation>
    <scope>NUCLEOTIDE SEQUENCE [LARGE SCALE GENOMIC DNA]</scope>
    <source>
        <strain evidence="1">Alpha-2009</strain>
        <tissue evidence="1">Whole body</tissue>
    </source>
</reference>
<accession>A0AAW2EMC2</accession>